<keyword evidence="6" id="KW-0004">4Fe-4S</keyword>
<dbReference type="Gene3D" id="1.10.1670.10">
    <property type="entry name" value="Helix-hairpin-Helix base-excision DNA repair enzymes (C-terminal)"/>
    <property type="match status" value="1"/>
</dbReference>
<dbReference type="InterPro" id="IPR023170">
    <property type="entry name" value="HhH_base_excis_C"/>
</dbReference>
<evidence type="ECO:0000256" key="11">
    <source>
        <dbReference type="ARBA" id="ARBA00023014"/>
    </source>
</evidence>
<dbReference type="GO" id="GO:0006284">
    <property type="term" value="P:base-excision repair"/>
    <property type="evidence" value="ECO:0007669"/>
    <property type="project" value="InterPro"/>
</dbReference>
<comment type="catalytic activity">
    <reaction evidence="1">
        <text>Hydrolyzes free adenine bases from 7,8-dihydro-8-oxoguanine:adenine mismatched double-stranded DNA, leaving an apurinic site.</text>
        <dbReference type="EC" id="3.2.2.31"/>
    </reaction>
</comment>
<proteinExistence type="inferred from homology"/>
<evidence type="ECO:0000256" key="12">
    <source>
        <dbReference type="ARBA" id="ARBA00023204"/>
    </source>
</evidence>
<dbReference type="Gene3D" id="3.90.79.10">
    <property type="entry name" value="Nucleoside Triphosphate Pyrophosphohydrolase"/>
    <property type="match status" value="1"/>
</dbReference>
<dbReference type="InterPro" id="IPR044298">
    <property type="entry name" value="MIG/MutY"/>
</dbReference>
<dbReference type="InterPro" id="IPR015797">
    <property type="entry name" value="NUDIX_hydrolase-like_dom_sf"/>
</dbReference>
<comment type="cofactor">
    <cofactor evidence="2">
        <name>[4Fe-4S] cluster</name>
        <dbReference type="ChEBI" id="CHEBI:49883"/>
    </cofactor>
</comment>
<dbReference type="NCBIfam" id="TIGR01084">
    <property type="entry name" value="mutY"/>
    <property type="match status" value="1"/>
</dbReference>
<feature type="domain" description="HhH-GPD" evidence="14">
    <location>
        <begin position="40"/>
        <end position="194"/>
    </location>
</feature>
<keyword evidence="11" id="KW-0411">Iron-sulfur</keyword>
<evidence type="ECO:0000313" key="15">
    <source>
        <dbReference type="EMBL" id="OIQ72524.1"/>
    </source>
</evidence>
<dbReference type="SUPFAM" id="SSF55811">
    <property type="entry name" value="Nudix"/>
    <property type="match status" value="1"/>
</dbReference>
<dbReference type="InterPro" id="IPR003651">
    <property type="entry name" value="Endonuclease3_FeS-loop_motif"/>
</dbReference>
<dbReference type="Pfam" id="PF14815">
    <property type="entry name" value="NUDIX_4"/>
    <property type="match status" value="1"/>
</dbReference>
<dbReference type="InterPro" id="IPR029119">
    <property type="entry name" value="MutY_C"/>
</dbReference>
<comment type="caution">
    <text evidence="15">The sequence shown here is derived from an EMBL/GenBank/DDBJ whole genome shotgun (WGS) entry which is preliminary data.</text>
</comment>
<dbReference type="PROSITE" id="PS01155">
    <property type="entry name" value="ENDONUCLEASE_III_2"/>
    <property type="match status" value="1"/>
</dbReference>
<dbReference type="GO" id="GO:0032357">
    <property type="term" value="F:oxidized purine DNA binding"/>
    <property type="evidence" value="ECO:0007669"/>
    <property type="project" value="TreeGrafter"/>
</dbReference>
<dbReference type="InterPro" id="IPR011257">
    <property type="entry name" value="DNA_glycosylase"/>
</dbReference>
<gene>
    <name evidence="15" type="primary">mutY_10</name>
    <name evidence="15" type="ORF">GALL_458480</name>
</gene>
<dbReference type="CDD" id="cd00056">
    <property type="entry name" value="ENDO3c"/>
    <property type="match status" value="1"/>
</dbReference>
<dbReference type="CDD" id="cd03431">
    <property type="entry name" value="NUDIX_DNA_Glycosylase_C-MutY"/>
    <property type="match status" value="1"/>
</dbReference>
<dbReference type="InterPro" id="IPR004036">
    <property type="entry name" value="Endonuclease-III-like_CS2"/>
</dbReference>
<dbReference type="GO" id="GO:0006298">
    <property type="term" value="P:mismatch repair"/>
    <property type="evidence" value="ECO:0007669"/>
    <property type="project" value="TreeGrafter"/>
</dbReference>
<dbReference type="SUPFAM" id="SSF48150">
    <property type="entry name" value="DNA-glycosylase"/>
    <property type="match status" value="1"/>
</dbReference>
<dbReference type="AlphaFoldDB" id="A0A1J5PY82"/>
<name>A0A1J5PY82_9ZZZZ</name>
<dbReference type="GO" id="GO:0035485">
    <property type="term" value="F:adenine/guanine mispair binding"/>
    <property type="evidence" value="ECO:0007669"/>
    <property type="project" value="TreeGrafter"/>
</dbReference>
<dbReference type="SMART" id="SM00525">
    <property type="entry name" value="FES"/>
    <property type="match status" value="1"/>
</dbReference>
<evidence type="ECO:0000256" key="6">
    <source>
        <dbReference type="ARBA" id="ARBA00022485"/>
    </source>
</evidence>
<evidence type="ECO:0000256" key="10">
    <source>
        <dbReference type="ARBA" id="ARBA00023004"/>
    </source>
</evidence>
<dbReference type="EMBL" id="MLJW01003235">
    <property type="protein sequence ID" value="OIQ72524.1"/>
    <property type="molecule type" value="Genomic_DNA"/>
</dbReference>
<reference evidence="15" key="1">
    <citation type="submission" date="2016-10" db="EMBL/GenBank/DDBJ databases">
        <title>Sequence of Gallionella enrichment culture.</title>
        <authorList>
            <person name="Poehlein A."/>
            <person name="Muehling M."/>
            <person name="Daniel R."/>
        </authorList>
    </citation>
    <scope>NUCLEOTIDE SEQUENCE</scope>
</reference>
<keyword evidence="7" id="KW-0479">Metal-binding</keyword>
<dbReference type="SMART" id="SM00478">
    <property type="entry name" value="ENDO3c"/>
    <property type="match status" value="1"/>
</dbReference>
<evidence type="ECO:0000256" key="4">
    <source>
        <dbReference type="ARBA" id="ARBA00012045"/>
    </source>
</evidence>
<dbReference type="GO" id="GO:0051539">
    <property type="term" value="F:4 iron, 4 sulfur cluster binding"/>
    <property type="evidence" value="ECO:0007669"/>
    <property type="project" value="UniProtKB-KW"/>
</dbReference>
<dbReference type="EC" id="3.2.2.31" evidence="4"/>
<evidence type="ECO:0000256" key="3">
    <source>
        <dbReference type="ARBA" id="ARBA00008343"/>
    </source>
</evidence>
<evidence type="ECO:0000256" key="8">
    <source>
        <dbReference type="ARBA" id="ARBA00022763"/>
    </source>
</evidence>
<comment type="similarity">
    <text evidence="3">Belongs to the Nth/MutY family.</text>
</comment>
<evidence type="ECO:0000256" key="13">
    <source>
        <dbReference type="ARBA" id="ARBA00023295"/>
    </source>
</evidence>
<keyword evidence="9 15" id="KW-0378">Hydrolase</keyword>
<accession>A0A1J5PY82</accession>
<evidence type="ECO:0000256" key="9">
    <source>
        <dbReference type="ARBA" id="ARBA00022801"/>
    </source>
</evidence>
<evidence type="ECO:0000259" key="14">
    <source>
        <dbReference type="SMART" id="SM00478"/>
    </source>
</evidence>
<evidence type="ECO:0000256" key="5">
    <source>
        <dbReference type="ARBA" id="ARBA00022023"/>
    </source>
</evidence>
<dbReference type="InterPro" id="IPR005760">
    <property type="entry name" value="A/G_AdeGlyc_MutY"/>
</dbReference>
<dbReference type="GO" id="GO:0046872">
    <property type="term" value="F:metal ion binding"/>
    <property type="evidence" value="ECO:0007669"/>
    <property type="project" value="UniProtKB-KW"/>
</dbReference>
<keyword evidence="8" id="KW-0227">DNA damage</keyword>
<protein>
    <recommendedName>
        <fullName evidence="5">Adenine DNA glycosylase</fullName>
        <ecNumber evidence="4">3.2.2.31</ecNumber>
    </recommendedName>
</protein>
<evidence type="ECO:0000256" key="1">
    <source>
        <dbReference type="ARBA" id="ARBA00000843"/>
    </source>
</evidence>
<evidence type="ECO:0000256" key="2">
    <source>
        <dbReference type="ARBA" id="ARBA00001966"/>
    </source>
</evidence>
<dbReference type="GO" id="GO:0034039">
    <property type="term" value="F:8-oxo-7,8-dihydroguanine DNA N-glycosylase activity"/>
    <property type="evidence" value="ECO:0007669"/>
    <property type="project" value="TreeGrafter"/>
</dbReference>
<dbReference type="InterPro" id="IPR003265">
    <property type="entry name" value="HhH-GPD_domain"/>
</dbReference>
<dbReference type="PANTHER" id="PTHR42944:SF1">
    <property type="entry name" value="ADENINE DNA GLYCOSYLASE"/>
    <property type="match status" value="1"/>
</dbReference>
<keyword evidence="13 15" id="KW-0326">Glycosidase</keyword>
<keyword evidence="10" id="KW-0408">Iron</keyword>
<dbReference type="FunFam" id="1.10.340.30:FF:000002">
    <property type="entry name" value="Adenine DNA glycosylase"/>
    <property type="match status" value="1"/>
</dbReference>
<dbReference type="GO" id="GO:0000701">
    <property type="term" value="F:purine-specific mismatch base pair DNA N-glycosylase activity"/>
    <property type="evidence" value="ECO:0007669"/>
    <property type="project" value="UniProtKB-EC"/>
</dbReference>
<dbReference type="Pfam" id="PF00730">
    <property type="entry name" value="HhH-GPD"/>
    <property type="match status" value="1"/>
</dbReference>
<sequence>MIAAAEFGPRLVAWQRTHGRHDLPWQRDRDPYRVWLSEIMLQQTQVATVLRYFDRFVERFPEVRALAAAELDEVLALWSGLGYYRRARHLHQCARQVVERHGGEFPRDALALQALSGIGRSTAAAIAAFSFGERAAILDGNVKRVLRRAFAPALHEHATGSGAELRELWALAQALLPRDGIDAYTQGLMDLGATVCRARRPDCDACPFAGDCPSRGAAAAPSMPRRTRTQASWVLLWAHDAATPRVWLERRPASGIWPGLWCLPTHDGTGAALRQASELGRVDAHTALPARRHLLTHVELELHPLRVALTPRPRAADAAGGWFTLPEALALGLPAPVRRLLAAHATREPG</sequence>
<dbReference type="PANTHER" id="PTHR42944">
    <property type="entry name" value="ADENINE DNA GLYCOSYLASE"/>
    <property type="match status" value="1"/>
</dbReference>
<evidence type="ECO:0000256" key="7">
    <source>
        <dbReference type="ARBA" id="ARBA00022723"/>
    </source>
</evidence>
<keyword evidence="12" id="KW-0234">DNA repair</keyword>
<dbReference type="Gene3D" id="1.10.340.30">
    <property type="entry name" value="Hypothetical protein, domain 2"/>
    <property type="match status" value="1"/>
</dbReference>
<organism evidence="15">
    <name type="scientific">mine drainage metagenome</name>
    <dbReference type="NCBI Taxonomy" id="410659"/>
    <lineage>
        <taxon>unclassified sequences</taxon>
        <taxon>metagenomes</taxon>
        <taxon>ecological metagenomes</taxon>
    </lineage>
</organism>